<comment type="caution">
    <text evidence="2">The sequence shown here is derived from an EMBL/GenBank/DDBJ whole genome shotgun (WGS) entry which is preliminary data.</text>
</comment>
<evidence type="ECO:0000313" key="3">
    <source>
        <dbReference type="Proteomes" id="UP001500325"/>
    </source>
</evidence>
<reference evidence="3" key="1">
    <citation type="journal article" date="2019" name="Int. J. Syst. Evol. Microbiol.">
        <title>The Global Catalogue of Microorganisms (GCM) 10K type strain sequencing project: providing services to taxonomists for standard genome sequencing and annotation.</title>
        <authorList>
            <consortium name="The Broad Institute Genomics Platform"/>
            <consortium name="The Broad Institute Genome Sequencing Center for Infectious Disease"/>
            <person name="Wu L."/>
            <person name="Ma J."/>
        </authorList>
    </citation>
    <scope>NUCLEOTIDE SEQUENCE [LARGE SCALE GENOMIC DNA]</scope>
    <source>
        <strain evidence="3">JCM 18055</strain>
    </source>
</reference>
<sequence>MTVGARSTGPGDEPMVARWGSPHPAAPLVVVLHGNGTSEHSMIEIRRGCRTGPWRTWPCGIRDLGREGPAVIGPAGTRSVFLDGPADPATLVHPAERELAHLHPDGSLHLALPDALAYDALGKGWALAHPLAGVRLAAGLVLVPAPRDEAEVEVVAAVVTAAHRAATGG</sequence>
<dbReference type="EMBL" id="BAABIC010000012">
    <property type="protein sequence ID" value="GAA4695870.1"/>
    <property type="molecule type" value="Genomic_DNA"/>
</dbReference>
<dbReference type="Proteomes" id="UP001500325">
    <property type="component" value="Unassembled WGS sequence"/>
</dbReference>
<dbReference type="RefSeq" id="WP_345381851.1">
    <property type="nucleotide sequence ID" value="NZ_BAABIC010000012.1"/>
</dbReference>
<dbReference type="InterPro" id="IPR040841">
    <property type="entry name" value="Luciferase_dom"/>
</dbReference>
<protein>
    <recommendedName>
        <fullName evidence="1">Luciferase domain-containing protein</fullName>
    </recommendedName>
</protein>
<keyword evidence="3" id="KW-1185">Reference proteome</keyword>
<name>A0ABP8WVY1_9PSEU</name>
<dbReference type="Pfam" id="PF17648">
    <property type="entry name" value="Luciferase"/>
    <property type="match status" value="1"/>
</dbReference>
<accession>A0ABP8WVY1</accession>
<evidence type="ECO:0000259" key="1">
    <source>
        <dbReference type="Pfam" id="PF17648"/>
    </source>
</evidence>
<gene>
    <name evidence="2" type="ORF">GCM10023215_37250</name>
</gene>
<proteinExistence type="predicted"/>
<feature type="domain" description="Luciferase" evidence="1">
    <location>
        <begin position="97"/>
        <end position="162"/>
    </location>
</feature>
<organism evidence="2 3">
    <name type="scientific">Pseudonocardia yuanmonensis</name>
    <dbReference type="NCBI Taxonomy" id="1095914"/>
    <lineage>
        <taxon>Bacteria</taxon>
        <taxon>Bacillati</taxon>
        <taxon>Actinomycetota</taxon>
        <taxon>Actinomycetes</taxon>
        <taxon>Pseudonocardiales</taxon>
        <taxon>Pseudonocardiaceae</taxon>
        <taxon>Pseudonocardia</taxon>
    </lineage>
</organism>
<evidence type="ECO:0000313" key="2">
    <source>
        <dbReference type="EMBL" id="GAA4695870.1"/>
    </source>
</evidence>